<dbReference type="PANTHER" id="PTHR35810:SF1">
    <property type="entry name" value="CYTOPLASMIC PROTEIN"/>
    <property type="match status" value="1"/>
</dbReference>
<gene>
    <name evidence="1" type="ORF">SAMN05660461_1580</name>
</gene>
<evidence type="ECO:0000313" key="1">
    <source>
        <dbReference type="EMBL" id="SKC99739.1"/>
    </source>
</evidence>
<dbReference type="PIRSF" id="PIRSF015268">
    <property type="entry name" value="Virulence_RhuM"/>
    <property type="match status" value="1"/>
</dbReference>
<dbReference type="RefSeq" id="WP_079468837.1">
    <property type="nucleotide sequence ID" value="NZ_FUZZ01000001.1"/>
</dbReference>
<keyword evidence="2" id="KW-1185">Reference proteome</keyword>
<proteinExistence type="predicted"/>
<name>A0A1T5NHZ4_9BACT</name>
<dbReference type="STRING" id="393003.SAMN05660461_1580"/>
<dbReference type="Pfam" id="PF13310">
    <property type="entry name" value="Virulence_RhuM"/>
    <property type="match status" value="1"/>
</dbReference>
<sequence>METFEILLYTTPEGSGTIEVFFEHETFWLSQKKMGELFGVDVRTVNEHLKNIYDSNELVREATIRKFRIVQKEGSRDVSREIDFFNLDVIIAVGYRVNSIEATRFRIWSTKTLREYIIKGFVLDDNRMKQGKQFGKDYFDELLERIREIRASERRFYQKITDIYAQCSIDYDPQADTTLKFYKVVQNKLHWAITGKTAAEIVRQRVDSAKPNMGLTNWKNAPDGKILKSDVCIAKNYLSAEEIDELNRIVVMYLDYAENQAKRQIVMSMNDWVIKLDGFLQFNEYNILKDAGSVSHEIAKHLAEQEFEKFRVMQDRQFESDFDKLTKRIASTKTKNKEDK</sequence>
<accession>A0A1T5NHZ4</accession>
<reference evidence="1 2" key="1">
    <citation type="submission" date="2017-02" db="EMBL/GenBank/DDBJ databases">
        <authorList>
            <person name="Peterson S.W."/>
        </authorList>
    </citation>
    <scope>NUCLEOTIDE SEQUENCE [LARGE SCALE GENOMIC DNA]</scope>
    <source>
        <strain evidence="1 2">DSM 18108</strain>
    </source>
</reference>
<organism evidence="1 2">
    <name type="scientific">Chitinophaga ginsengisegetis</name>
    <dbReference type="NCBI Taxonomy" id="393003"/>
    <lineage>
        <taxon>Bacteria</taxon>
        <taxon>Pseudomonadati</taxon>
        <taxon>Bacteroidota</taxon>
        <taxon>Chitinophagia</taxon>
        <taxon>Chitinophagales</taxon>
        <taxon>Chitinophagaceae</taxon>
        <taxon>Chitinophaga</taxon>
    </lineage>
</organism>
<dbReference type="InterPro" id="IPR011204">
    <property type="entry name" value="Virulence_RhuM-like"/>
</dbReference>
<protein>
    <submittedName>
        <fullName evidence="1">Uncharacterized conserved protein</fullName>
    </submittedName>
</protein>
<dbReference type="EMBL" id="FUZZ01000001">
    <property type="protein sequence ID" value="SKC99739.1"/>
    <property type="molecule type" value="Genomic_DNA"/>
</dbReference>
<dbReference type="AlphaFoldDB" id="A0A1T5NHZ4"/>
<evidence type="ECO:0000313" key="2">
    <source>
        <dbReference type="Proteomes" id="UP000190166"/>
    </source>
</evidence>
<dbReference type="PANTHER" id="PTHR35810">
    <property type="entry name" value="CYTOPLASMIC PROTEIN-RELATED"/>
    <property type="match status" value="1"/>
</dbReference>
<dbReference type="Proteomes" id="UP000190166">
    <property type="component" value="Unassembled WGS sequence"/>
</dbReference>